<name>A0A315VAM8_GAMAF</name>
<reference evidence="4 5" key="1">
    <citation type="journal article" date="2018" name="G3 (Bethesda)">
        <title>A High-Quality Reference Genome for the Invasive Mosquitofish Gambusia affinis Using a Chicago Library.</title>
        <authorList>
            <person name="Hoffberg S.L."/>
            <person name="Troendle N.J."/>
            <person name="Glenn T.C."/>
            <person name="Mahmud O."/>
            <person name="Louha S."/>
            <person name="Chalopin D."/>
            <person name="Bennetzen J.L."/>
            <person name="Mauricio R."/>
        </authorList>
    </citation>
    <scope>NUCLEOTIDE SEQUENCE [LARGE SCALE GENOMIC DNA]</scope>
    <source>
        <strain evidence="4">NE01/NJP1002.9</strain>
        <tissue evidence="4">Muscle</tissue>
    </source>
</reference>
<comment type="caution">
    <text evidence="4">The sequence shown here is derived from an EMBL/GenBank/DDBJ whole genome shotgun (WGS) entry which is preliminary data.</text>
</comment>
<accession>A0A315VAM8</accession>
<dbReference type="InterPro" id="IPR045358">
    <property type="entry name" value="Ty3_capsid"/>
</dbReference>
<keyword evidence="1" id="KW-0479">Metal-binding</keyword>
<dbReference type="PANTHER" id="PTHR15503">
    <property type="entry name" value="LDOC1 RELATED"/>
    <property type="match status" value="1"/>
</dbReference>
<feature type="domain" description="CCHC-type" evidence="3">
    <location>
        <begin position="307"/>
        <end position="320"/>
    </location>
</feature>
<keyword evidence="1" id="KW-0862">Zinc</keyword>
<dbReference type="GO" id="GO:0003676">
    <property type="term" value="F:nucleic acid binding"/>
    <property type="evidence" value="ECO:0007669"/>
    <property type="project" value="InterPro"/>
</dbReference>
<evidence type="ECO:0000313" key="5">
    <source>
        <dbReference type="Proteomes" id="UP000250572"/>
    </source>
</evidence>
<organism evidence="4 5">
    <name type="scientific">Gambusia affinis</name>
    <name type="common">Western mosquitofish</name>
    <name type="synonym">Heterandria affinis</name>
    <dbReference type="NCBI Taxonomy" id="33528"/>
    <lineage>
        <taxon>Eukaryota</taxon>
        <taxon>Metazoa</taxon>
        <taxon>Chordata</taxon>
        <taxon>Craniata</taxon>
        <taxon>Vertebrata</taxon>
        <taxon>Euteleostomi</taxon>
        <taxon>Actinopterygii</taxon>
        <taxon>Neopterygii</taxon>
        <taxon>Teleostei</taxon>
        <taxon>Neoteleostei</taxon>
        <taxon>Acanthomorphata</taxon>
        <taxon>Ovalentaria</taxon>
        <taxon>Atherinomorphae</taxon>
        <taxon>Cyprinodontiformes</taxon>
        <taxon>Poeciliidae</taxon>
        <taxon>Poeciliinae</taxon>
        <taxon>Gambusia</taxon>
    </lineage>
</organism>
<evidence type="ECO:0000259" key="3">
    <source>
        <dbReference type="PROSITE" id="PS50158"/>
    </source>
</evidence>
<dbReference type="PROSITE" id="PS50158">
    <property type="entry name" value="ZF_CCHC"/>
    <property type="match status" value="1"/>
</dbReference>
<keyword evidence="5" id="KW-1185">Reference proteome</keyword>
<dbReference type="Pfam" id="PF19259">
    <property type="entry name" value="Ty3_capsid"/>
    <property type="match status" value="1"/>
</dbReference>
<sequence>MTEHSGQQSTPADAIRRALAEQQSLIQSHDAALRELGNRQAETNRRLAEISHFLLGSAQPDQNAPSAAAQVPDPSSHATFSEVRPPAPEKFCGDVRKCKGFILQCGIIFNHSPQSFRHDDAKIAYMLSLLTGRALEWAEAKFPSPTNFGCTFSEFLKELKQVFCRDTDKTAVSRELWTLKQGQRTVSEFAIDFRIKAAASGWDAAALKSAYFHALNEQVKDELATLDEPETLEDFISLTIKIDNRIRSRARERNRSNAPFRSQFQNLPATSPESPASTPLPEPEPMQLGRTRLTPEERRRRLQSRLCLYCGESGHFITNCQMSIEVEPLPVPLRVAALNGKALPHITHKTKPVCLVVSDFPQPN</sequence>
<dbReference type="InterPro" id="IPR001878">
    <property type="entry name" value="Znf_CCHC"/>
</dbReference>
<gene>
    <name evidence="4" type="ORF">CCH79_00020966</name>
</gene>
<feature type="compositionally biased region" description="Low complexity" evidence="2">
    <location>
        <begin position="267"/>
        <end position="277"/>
    </location>
</feature>
<dbReference type="PANTHER" id="PTHR15503:SF36">
    <property type="entry name" value="RETROTRANSPOSON GAG-LIKE PROTEIN 5"/>
    <property type="match status" value="1"/>
</dbReference>
<dbReference type="EMBL" id="NHOQ01002087">
    <property type="protein sequence ID" value="PWA19796.1"/>
    <property type="molecule type" value="Genomic_DNA"/>
</dbReference>
<feature type="region of interest" description="Disordered" evidence="2">
    <location>
        <begin position="59"/>
        <end position="84"/>
    </location>
</feature>
<dbReference type="GO" id="GO:0008270">
    <property type="term" value="F:zinc ion binding"/>
    <property type="evidence" value="ECO:0007669"/>
    <property type="project" value="UniProtKB-KW"/>
</dbReference>
<evidence type="ECO:0000256" key="1">
    <source>
        <dbReference type="PROSITE-ProRule" id="PRU00047"/>
    </source>
</evidence>
<protein>
    <recommendedName>
        <fullName evidence="3">CCHC-type domain-containing protein</fullName>
    </recommendedName>
</protein>
<dbReference type="SUPFAM" id="SSF57756">
    <property type="entry name" value="Retrovirus zinc finger-like domains"/>
    <property type="match status" value="1"/>
</dbReference>
<feature type="non-terminal residue" evidence="4">
    <location>
        <position position="364"/>
    </location>
</feature>
<dbReference type="AlphaFoldDB" id="A0A315VAM8"/>
<dbReference type="InterPro" id="IPR036875">
    <property type="entry name" value="Znf_CCHC_sf"/>
</dbReference>
<dbReference type="Gene3D" id="4.10.60.10">
    <property type="entry name" value="Zinc finger, CCHC-type"/>
    <property type="match status" value="1"/>
</dbReference>
<dbReference type="Proteomes" id="UP000250572">
    <property type="component" value="Unassembled WGS sequence"/>
</dbReference>
<dbReference type="InterPro" id="IPR032567">
    <property type="entry name" value="RTL1-rel"/>
</dbReference>
<proteinExistence type="predicted"/>
<evidence type="ECO:0000256" key="2">
    <source>
        <dbReference type="SAM" id="MobiDB-lite"/>
    </source>
</evidence>
<feature type="region of interest" description="Disordered" evidence="2">
    <location>
        <begin position="251"/>
        <end position="297"/>
    </location>
</feature>
<evidence type="ECO:0000313" key="4">
    <source>
        <dbReference type="EMBL" id="PWA19796.1"/>
    </source>
</evidence>
<keyword evidence="1" id="KW-0863">Zinc-finger</keyword>